<keyword evidence="2" id="KW-1185">Reference proteome</keyword>
<organism evidence="1 2">
    <name type="scientific">Racocetra persica</name>
    <dbReference type="NCBI Taxonomy" id="160502"/>
    <lineage>
        <taxon>Eukaryota</taxon>
        <taxon>Fungi</taxon>
        <taxon>Fungi incertae sedis</taxon>
        <taxon>Mucoromycota</taxon>
        <taxon>Glomeromycotina</taxon>
        <taxon>Glomeromycetes</taxon>
        <taxon>Diversisporales</taxon>
        <taxon>Gigasporaceae</taxon>
        <taxon>Racocetra</taxon>
    </lineage>
</organism>
<comment type="caution">
    <text evidence="1">The sequence shown here is derived from an EMBL/GenBank/DDBJ whole genome shotgun (WGS) entry which is preliminary data.</text>
</comment>
<dbReference type="EMBL" id="CAJVQC010039668">
    <property type="protein sequence ID" value="CAG8769070.1"/>
    <property type="molecule type" value="Genomic_DNA"/>
</dbReference>
<evidence type="ECO:0000313" key="2">
    <source>
        <dbReference type="Proteomes" id="UP000789920"/>
    </source>
</evidence>
<sequence length="208" mass="24290">MASHPTVEEVESLIICESSQSKDMDGELDAVNLSAKCLLDCLEQNTIEEIWKLSRVTSSKINHFVFFLSNGSYSCTCLLQQKKLFNNNETGETTNEEYINEMLFYGKVWGLVHTAVNKCILHRDYEFVCLIEEYLSRIHIREDELIREQETLMHTSFNRHTIEDIPLANPRKVTVKRRPKAEVTRMLQKLHHKIQEIKRNVDNTLADF</sequence>
<protein>
    <submittedName>
        <fullName evidence="1">18441_t:CDS:1</fullName>
    </submittedName>
</protein>
<reference evidence="1" key="1">
    <citation type="submission" date="2021-06" db="EMBL/GenBank/DDBJ databases">
        <authorList>
            <person name="Kallberg Y."/>
            <person name="Tangrot J."/>
            <person name="Rosling A."/>
        </authorList>
    </citation>
    <scope>NUCLEOTIDE SEQUENCE</scope>
    <source>
        <strain evidence="1">MA461A</strain>
    </source>
</reference>
<name>A0ACA9QY97_9GLOM</name>
<accession>A0ACA9QY97</accession>
<proteinExistence type="predicted"/>
<gene>
    <name evidence="1" type="ORF">RPERSI_LOCUS16177</name>
</gene>
<feature type="non-terminal residue" evidence="1">
    <location>
        <position position="208"/>
    </location>
</feature>
<evidence type="ECO:0000313" key="1">
    <source>
        <dbReference type="EMBL" id="CAG8769070.1"/>
    </source>
</evidence>
<dbReference type="Proteomes" id="UP000789920">
    <property type="component" value="Unassembled WGS sequence"/>
</dbReference>